<accession>A0ABN9PJG1</accession>
<organism evidence="2 3">
    <name type="scientific">Prorocentrum cordatum</name>
    <dbReference type="NCBI Taxonomy" id="2364126"/>
    <lineage>
        <taxon>Eukaryota</taxon>
        <taxon>Sar</taxon>
        <taxon>Alveolata</taxon>
        <taxon>Dinophyceae</taxon>
        <taxon>Prorocentrales</taxon>
        <taxon>Prorocentraceae</taxon>
        <taxon>Prorocentrum</taxon>
    </lineage>
</organism>
<name>A0ABN9PJG1_9DINO</name>
<feature type="region of interest" description="Disordered" evidence="1">
    <location>
        <begin position="107"/>
        <end position="136"/>
    </location>
</feature>
<evidence type="ECO:0000313" key="3">
    <source>
        <dbReference type="Proteomes" id="UP001189429"/>
    </source>
</evidence>
<keyword evidence="3" id="KW-1185">Reference proteome</keyword>
<proteinExistence type="predicted"/>
<feature type="compositionally biased region" description="Low complexity" evidence="1">
    <location>
        <begin position="107"/>
        <end position="118"/>
    </location>
</feature>
<protein>
    <submittedName>
        <fullName evidence="2">Uncharacterized protein</fullName>
    </submittedName>
</protein>
<evidence type="ECO:0000313" key="2">
    <source>
        <dbReference type="EMBL" id="CAK0791758.1"/>
    </source>
</evidence>
<sequence length="136" mass="14405">MLAFSGDILAPDSSAAASKQFGSADNALRTPSHPPDWTACVQFPAMAEARRTARLFSGDQGVTLLKESPARPVMRPAQRFSLSVLNEGVVRCRPPITDEERAAFRPAACGGAPLRRAAAPPPPTLRSPTAGPRTSR</sequence>
<feature type="region of interest" description="Disordered" evidence="1">
    <location>
        <begin position="13"/>
        <end position="35"/>
    </location>
</feature>
<reference evidence="2" key="1">
    <citation type="submission" date="2023-10" db="EMBL/GenBank/DDBJ databases">
        <authorList>
            <person name="Chen Y."/>
            <person name="Shah S."/>
            <person name="Dougan E. K."/>
            <person name="Thang M."/>
            <person name="Chan C."/>
        </authorList>
    </citation>
    <scope>NUCLEOTIDE SEQUENCE [LARGE SCALE GENOMIC DNA]</scope>
</reference>
<comment type="caution">
    <text evidence="2">The sequence shown here is derived from an EMBL/GenBank/DDBJ whole genome shotgun (WGS) entry which is preliminary data.</text>
</comment>
<dbReference type="EMBL" id="CAUYUJ010000650">
    <property type="protein sequence ID" value="CAK0791758.1"/>
    <property type="molecule type" value="Genomic_DNA"/>
</dbReference>
<gene>
    <name evidence="2" type="ORF">PCOR1329_LOCUS2562</name>
</gene>
<dbReference type="Proteomes" id="UP001189429">
    <property type="component" value="Unassembled WGS sequence"/>
</dbReference>
<evidence type="ECO:0000256" key="1">
    <source>
        <dbReference type="SAM" id="MobiDB-lite"/>
    </source>
</evidence>
<feature type="compositionally biased region" description="Low complexity" evidence="1">
    <location>
        <begin position="126"/>
        <end position="136"/>
    </location>
</feature>